<reference evidence="1" key="1">
    <citation type="journal article" date="2017" name="Proc. Natl. Acad. Sci. U.S.A.">
        <title>Comparative genomics uncovers the prolific and distinctive metabolic potential of the cyanobacterial genus Moorea.</title>
        <authorList>
            <person name="Leao T."/>
            <person name="Castelao G."/>
            <person name="Korobeynikov A."/>
            <person name="Monroe E.A."/>
            <person name="Podell S."/>
            <person name="Glukhov E."/>
            <person name="Allen E.E."/>
            <person name="Gerwick W.H."/>
            <person name="Gerwick L."/>
        </authorList>
    </citation>
    <scope>NUCLEOTIDE SEQUENCE</scope>
    <source>
        <strain evidence="1">JHB</strain>
    </source>
</reference>
<organism evidence="1">
    <name type="scientific">Moorena producens (strain JHB)</name>
    <dbReference type="NCBI Taxonomy" id="1454205"/>
    <lineage>
        <taxon>Bacteria</taxon>
        <taxon>Bacillati</taxon>
        <taxon>Cyanobacteriota</taxon>
        <taxon>Cyanophyceae</taxon>
        <taxon>Coleofasciculales</taxon>
        <taxon>Coleofasciculaceae</taxon>
        <taxon>Moorena</taxon>
    </lineage>
</organism>
<protein>
    <submittedName>
        <fullName evidence="1">Uncharacterized protein</fullName>
    </submittedName>
</protein>
<proteinExistence type="predicted"/>
<evidence type="ECO:0000313" key="1">
    <source>
        <dbReference type="EMBL" id="WAN70037.1"/>
    </source>
</evidence>
<accession>A0A9Q9SUU3</accession>
<dbReference type="EMBL" id="CP017708">
    <property type="protein sequence ID" value="WAN70037.1"/>
    <property type="molecule type" value="Genomic_DNA"/>
</dbReference>
<dbReference type="Proteomes" id="UP000176944">
    <property type="component" value="Chromosome"/>
</dbReference>
<reference evidence="1" key="2">
    <citation type="submission" date="2022-10" db="EMBL/GenBank/DDBJ databases">
        <authorList>
            <person name="Ngo T.-E."/>
        </authorList>
    </citation>
    <scope>NUCLEOTIDE SEQUENCE</scope>
    <source>
        <strain evidence="1">JHB</strain>
    </source>
</reference>
<gene>
    <name evidence="1" type="ORF">BJP36_38885</name>
</gene>
<sequence length="44" mass="4998">MSSRNAITINFSTEIVKSYHCSLFPVPCSLFPIPYSLLPIPYSY</sequence>
<dbReference type="AlphaFoldDB" id="A0A9Q9SUU3"/>
<name>A0A9Q9SUU3_MOOP1</name>